<protein>
    <submittedName>
        <fullName evidence="2">Autotransporter outer membrane beta-barrel domain-containing protein</fullName>
    </submittedName>
</protein>
<dbReference type="EMBL" id="VMBP01000001">
    <property type="protein sequence ID" value="TSJ64045.1"/>
    <property type="molecule type" value="Genomic_DNA"/>
</dbReference>
<dbReference type="InterPro" id="IPR011050">
    <property type="entry name" value="Pectin_lyase_fold/virulence"/>
</dbReference>
<name>A0ABY3DV61_9HYPH</name>
<dbReference type="InterPro" id="IPR030895">
    <property type="entry name" value="T5SS_PEPC_rpt"/>
</dbReference>
<keyword evidence="3" id="KW-1185">Reference proteome</keyword>
<dbReference type="NCBIfam" id="TIGR01414">
    <property type="entry name" value="autotrans_barl"/>
    <property type="match status" value="1"/>
</dbReference>
<dbReference type="PROSITE" id="PS51208">
    <property type="entry name" value="AUTOTRANSPORTER"/>
    <property type="match status" value="1"/>
</dbReference>
<organism evidence="2 3">
    <name type="scientific">Ancylobacter moscoviensis</name>
    <dbReference type="NCBI Taxonomy" id="2597768"/>
    <lineage>
        <taxon>Bacteria</taxon>
        <taxon>Pseudomonadati</taxon>
        <taxon>Pseudomonadota</taxon>
        <taxon>Alphaproteobacteria</taxon>
        <taxon>Hyphomicrobiales</taxon>
        <taxon>Xanthobacteraceae</taxon>
        <taxon>Ancylobacter</taxon>
    </lineage>
</organism>
<feature type="domain" description="Autotransporter" evidence="1">
    <location>
        <begin position="910"/>
        <end position="1186"/>
    </location>
</feature>
<comment type="caution">
    <text evidence="2">The sequence shown here is derived from an EMBL/GenBank/DDBJ whole genome shotgun (WGS) entry which is preliminary data.</text>
</comment>
<accession>A0ABY3DV61</accession>
<evidence type="ECO:0000313" key="3">
    <source>
        <dbReference type="Proteomes" id="UP000315321"/>
    </source>
</evidence>
<dbReference type="SUPFAM" id="SSF51126">
    <property type="entry name" value="Pectin lyase-like"/>
    <property type="match status" value="1"/>
</dbReference>
<dbReference type="InterPro" id="IPR005546">
    <property type="entry name" value="Autotransporte_beta"/>
</dbReference>
<evidence type="ECO:0000313" key="2">
    <source>
        <dbReference type="EMBL" id="TSJ64045.1"/>
    </source>
</evidence>
<reference evidence="2 3" key="1">
    <citation type="submission" date="2019-07" db="EMBL/GenBank/DDBJ databases">
        <authorList>
            <person name="Grouzdev D.S."/>
        </authorList>
    </citation>
    <scope>NUCLEOTIDE SEQUENCE [LARGE SCALE GENOMIC DNA]</scope>
    <source>
        <strain evidence="2 3">3C</strain>
    </source>
</reference>
<dbReference type="Gene3D" id="2.40.128.130">
    <property type="entry name" value="Autotransporter beta-domain"/>
    <property type="match status" value="1"/>
</dbReference>
<proteinExistence type="predicted"/>
<dbReference type="Pfam" id="PF03797">
    <property type="entry name" value="Autotransporter"/>
    <property type="match status" value="1"/>
</dbReference>
<dbReference type="NCBIfam" id="TIGR04393">
    <property type="entry name" value="rpt_T5SS_PEPC"/>
    <property type="match status" value="9"/>
</dbReference>
<dbReference type="SUPFAM" id="SSF103515">
    <property type="entry name" value="Autotransporter"/>
    <property type="match status" value="1"/>
</dbReference>
<dbReference type="InterPro" id="IPR006315">
    <property type="entry name" value="OM_autotransptr_brl_dom"/>
</dbReference>
<dbReference type="SMART" id="SM00869">
    <property type="entry name" value="Autotransporter"/>
    <property type="match status" value="1"/>
</dbReference>
<dbReference type="InterPro" id="IPR036709">
    <property type="entry name" value="Autotransporte_beta_dom_sf"/>
</dbReference>
<dbReference type="Proteomes" id="UP000315321">
    <property type="component" value="Unassembled WGS sequence"/>
</dbReference>
<evidence type="ECO:0000259" key="1">
    <source>
        <dbReference type="PROSITE" id="PS51208"/>
    </source>
</evidence>
<sequence length="1186" mass="117947">MRFGGVSMARVRLGFRKGRTAGAFQFRSAPRPVLPSGSVRLARLPAALLATTAAIALGHASPAGAQTAWTGANSDNWFDPGNWSAGLPNNVTDAEIDNIAINAPAVFAIGANARDLTVGNSAVGSLVVQNGGVLLTTTGYLGRGLGSTGAVTVVGADSTWANTGDFYVGDQGNGILMIANGGEVTSNDSFVGNVGSGLVTVTGTDSTWNVTDPLIVGNFGSGTVNVDTGGTVNTERVTVGAGNGSEGILDISGGETRWIASSEFTVGDEGTGTVTVSGGATVESQTLVLGFGSTGLGFVTLTGADTSWTTTASTGIGSDGVGHLRIEAGAALGTVSLSLSTGSGVVTGVGSSLTASSNIFVGASGESTLTVADGAGVTSDGATIALLGIGTANVTGGANWTSNSTFTVGHSGLGTLNVTAGGTVNTLDSLVGRFATGVGILNVEGGGSSFVNTGNMLIGDEGTGAVSITAGGAVEAQSVLLGREIGSGGSASITGAGSSLTSHEFLLVGLEGNGVMFVENGGQVNSVVAAIGASTGGIGEATVAGATWMNSGDLVIGADGTGVLTLAEGGRVEVGGTTQIAAGAASSGTLNIGAAEGQAAVAPGTLAASAITFGPGAGAIVFNHSSTDYQFSVGMSGTGAIDVLSGTTVLTGDSSGFAGATTVSGGTLSVNGVLGGTLDVLAGRLQGTGTVGSTHIGGGAVIAPGNSIGTLNVAGNATFEAGSLYEVEVDPNSTAGDRIHATGTVTINGGTVQHVGLGGAYAPFKSYTIIAADGGVNGTFTAVTSDFAFLDPTLSYDPNNVYLTLIRNDVGFGSVGWTPNQIATGFGVENLGLGNPVYDAVLGLSQGQARYAFDQLSGEVHASAKSVLIDDSRFVREAAVDRLRAALDGVGASSPPVMAYGEGGPQLAAPTTDRFAVWGQGFGSWGQFDSDGNAAHLDSSTGGFFIGADMPIFETWRLGILAGYSRTNFDVDDRASSGSSDNYPLGLYAGTQWGNLGFRSGLAYTWHAIDTSRSVLFPGFGENLKSSYDAATFQAFGEFGYRLDVRSVAFEPFANLAYVSFDSDGFTEQWGAAALHAGGQTTDTTFTTLGLRIAAGLDIGGMDVTARGTLGWRHAFGDTTPLSTQAFAGGDPFTVAGVPIARNAAVVEAGLDVSLTPQATLGIAYNGQLASDARQNGFKADLTVRF</sequence>
<gene>
    <name evidence="2" type="ORF">FO470_01735</name>
</gene>